<reference evidence="2" key="1">
    <citation type="journal article" date="2014" name="Int. J. Syst. Evol. Microbiol.">
        <title>Complete genome sequence of Corynebacterium casei LMG S-19264T (=DSM 44701T), isolated from a smear-ripened cheese.</title>
        <authorList>
            <consortium name="US DOE Joint Genome Institute (JGI-PGF)"/>
            <person name="Walter F."/>
            <person name="Albersmeier A."/>
            <person name="Kalinowski J."/>
            <person name="Ruckert C."/>
        </authorList>
    </citation>
    <scope>NUCLEOTIDE SEQUENCE</scope>
    <source>
        <strain evidence="2">KCTC 22169</strain>
    </source>
</reference>
<comment type="similarity">
    <text evidence="1">Belongs to the HAD-like hydrolase superfamily. CbbY/CbbZ/Gph/YieH family.</text>
</comment>
<dbReference type="SFLD" id="SFLDG01135">
    <property type="entry name" value="C1.5.6:_HAD__Beta-PGM__Phospha"/>
    <property type="match status" value="1"/>
</dbReference>
<organism evidence="2 3">
    <name type="scientific">Saccharospirillum salsuginis</name>
    <dbReference type="NCBI Taxonomy" id="418750"/>
    <lineage>
        <taxon>Bacteria</taxon>
        <taxon>Pseudomonadati</taxon>
        <taxon>Pseudomonadota</taxon>
        <taxon>Gammaproteobacteria</taxon>
        <taxon>Oceanospirillales</taxon>
        <taxon>Saccharospirillaceae</taxon>
        <taxon>Saccharospirillum</taxon>
    </lineage>
</organism>
<dbReference type="Proteomes" id="UP000626148">
    <property type="component" value="Unassembled WGS sequence"/>
</dbReference>
<dbReference type="PANTHER" id="PTHR43481">
    <property type="entry name" value="FRUCTOSE-1-PHOSPHATE PHOSPHATASE"/>
    <property type="match status" value="1"/>
</dbReference>
<dbReference type="AlphaFoldDB" id="A0A918KLB9"/>
<dbReference type="Gene3D" id="3.40.50.1000">
    <property type="entry name" value="HAD superfamily/HAD-like"/>
    <property type="match status" value="1"/>
</dbReference>
<dbReference type="RefSeq" id="WP_189611725.1">
    <property type="nucleotide sequence ID" value="NZ_BMXR01000010.1"/>
</dbReference>
<accession>A0A918KLB9</accession>
<keyword evidence="3" id="KW-1185">Reference proteome</keyword>
<dbReference type="PRINTS" id="PR00413">
    <property type="entry name" value="HADHALOGNASE"/>
</dbReference>
<dbReference type="CDD" id="cd07505">
    <property type="entry name" value="HAD_BPGM-like"/>
    <property type="match status" value="1"/>
</dbReference>
<name>A0A918KLB9_9GAMM</name>
<dbReference type="Gene3D" id="1.10.150.240">
    <property type="entry name" value="Putative phosphatase, domain 2"/>
    <property type="match status" value="1"/>
</dbReference>
<dbReference type="NCBIfam" id="TIGR01509">
    <property type="entry name" value="HAD-SF-IA-v3"/>
    <property type="match status" value="1"/>
</dbReference>
<proteinExistence type="inferred from homology"/>
<dbReference type="SFLD" id="SFLDG01129">
    <property type="entry name" value="C1.5:_HAD__Beta-PGM__Phosphata"/>
    <property type="match status" value="1"/>
</dbReference>
<dbReference type="SFLD" id="SFLDS00003">
    <property type="entry name" value="Haloacid_Dehalogenase"/>
    <property type="match status" value="1"/>
</dbReference>
<dbReference type="InterPro" id="IPR010976">
    <property type="entry name" value="B-phosphoglucomutase_hydrolase"/>
</dbReference>
<gene>
    <name evidence="2" type="primary">yqaB</name>
    <name evidence="2" type="ORF">GCM10007392_38240</name>
</gene>
<dbReference type="PANTHER" id="PTHR43481:SF4">
    <property type="entry name" value="GLYCEROL-1-PHOSPHATE PHOSPHOHYDROLASE 1-RELATED"/>
    <property type="match status" value="1"/>
</dbReference>
<dbReference type="EMBL" id="BMXR01000010">
    <property type="protein sequence ID" value="GGX66833.1"/>
    <property type="molecule type" value="Genomic_DNA"/>
</dbReference>
<protein>
    <submittedName>
        <fullName evidence="2">Fructose-1-phosphate/6-phosphogluconate phosphatase</fullName>
    </submittedName>
</protein>
<dbReference type="NCBIfam" id="TIGR02009">
    <property type="entry name" value="PGMB-YQAB-SF"/>
    <property type="match status" value="1"/>
</dbReference>
<dbReference type="InterPro" id="IPR006439">
    <property type="entry name" value="HAD-SF_hydro_IA"/>
</dbReference>
<comment type="caution">
    <text evidence="2">The sequence shown here is derived from an EMBL/GenBank/DDBJ whole genome shotgun (WGS) entry which is preliminary data.</text>
</comment>
<dbReference type="InterPro" id="IPR023214">
    <property type="entry name" value="HAD_sf"/>
</dbReference>
<dbReference type="GO" id="GO:0050308">
    <property type="term" value="F:sugar-phosphatase activity"/>
    <property type="evidence" value="ECO:0007669"/>
    <property type="project" value="TreeGrafter"/>
</dbReference>
<reference evidence="2" key="2">
    <citation type="submission" date="2020-09" db="EMBL/GenBank/DDBJ databases">
        <authorList>
            <person name="Sun Q."/>
            <person name="Kim S."/>
        </authorList>
    </citation>
    <scope>NUCLEOTIDE SEQUENCE</scope>
    <source>
        <strain evidence="2">KCTC 22169</strain>
    </source>
</reference>
<evidence type="ECO:0000256" key="1">
    <source>
        <dbReference type="ARBA" id="ARBA00006171"/>
    </source>
</evidence>
<evidence type="ECO:0000313" key="2">
    <source>
        <dbReference type="EMBL" id="GGX66833.1"/>
    </source>
</evidence>
<dbReference type="Pfam" id="PF00702">
    <property type="entry name" value="Hydrolase"/>
    <property type="match status" value="1"/>
</dbReference>
<dbReference type="InterPro" id="IPR036412">
    <property type="entry name" value="HAD-like_sf"/>
</dbReference>
<dbReference type="InterPro" id="IPR023198">
    <property type="entry name" value="PGP-like_dom2"/>
</dbReference>
<dbReference type="InterPro" id="IPR051806">
    <property type="entry name" value="HAD-like_SPP"/>
</dbReference>
<evidence type="ECO:0000313" key="3">
    <source>
        <dbReference type="Proteomes" id="UP000626148"/>
    </source>
</evidence>
<dbReference type="SUPFAM" id="SSF56784">
    <property type="entry name" value="HAD-like"/>
    <property type="match status" value="1"/>
</dbReference>
<sequence>MIDLTPYRALIFDMDGTLVESGPLHEIAWRETLERYGLPILPALMRSLAGVPTRQTLEIVARESGVSLPAPVDEMNAFKEARVSELAPRYVKATALGNLALEQNGLRPMAVGTGADTDEARRILDHCGLLSLFDVVVGADQVQHPKPAPDTFLACARALDHPPHECVVFEDADLGIEAAQAAGMAVIDVRSRFQFVNEYFLADEAVG</sequence>